<dbReference type="InterPro" id="IPR042351">
    <property type="entry name" value="C3orf18-like"/>
</dbReference>
<dbReference type="EMBL" id="JABSTV010001246">
    <property type="protein sequence ID" value="KAH7976597.1"/>
    <property type="molecule type" value="Genomic_DNA"/>
</dbReference>
<feature type="transmembrane region" description="Helical" evidence="1">
    <location>
        <begin position="42"/>
        <end position="66"/>
    </location>
</feature>
<keyword evidence="1" id="KW-0812">Transmembrane</keyword>
<name>A0A9D4QEY7_RHISA</name>
<dbReference type="PANTHER" id="PTHR15868:SF0">
    <property type="entry name" value="SIMILAR TO RIKEN CDNA 6430571L13 GENE_ SIMILAR TO G20 PROTEIN"/>
    <property type="match status" value="1"/>
</dbReference>
<dbReference type="PANTHER" id="PTHR15868">
    <property type="entry name" value="SIMILAR TO RIKEN CDNA 6430571L13 GENE, SIMILAR TO G20 PROTEIN"/>
    <property type="match status" value="1"/>
</dbReference>
<organism evidence="2 3">
    <name type="scientific">Rhipicephalus sanguineus</name>
    <name type="common">Brown dog tick</name>
    <name type="synonym">Ixodes sanguineus</name>
    <dbReference type="NCBI Taxonomy" id="34632"/>
    <lineage>
        <taxon>Eukaryota</taxon>
        <taxon>Metazoa</taxon>
        <taxon>Ecdysozoa</taxon>
        <taxon>Arthropoda</taxon>
        <taxon>Chelicerata</taxon>
        <taxon>Arachnida</taxon>
        <taxon>Acari</taxon>
        <taxon>Parasitiformes</taxon>
        <taxon>Ixodida</taxon>
        <taxon>Ixodoidea</taxon>
        <taxon>Ixodidae</taxon>
        <taxon>Rhipicephalinae</taxon>
        <taxon>Rhipicephalus</taxon>
        <taxon>Rhipicephalus</taxon>
    </lineage>
</organism>
<gene>
    <name evidence="2" type="ORF">HPB52_016864</name>
</gene>
<comment type="caution">
    <text evidence="2">The sequence shown here is derived from an EMBL/GenBank/DDBJ whole genome shotgun (WGS) entry which is preliminary data.</text>
</comment>
<proteinExistence type="predicted"/>
<protein>
    <recommendedName>
        <fullName evidence="4">Small integral membrane protein 29</fullName>
    </recommendedName>
</protein>
<dbReference type="Proteomes" id="UP000821837">
    <property type="component" value="Chromosome 10"/>
</dbReference>
<reference evidence="2" key="1">
    <citation type="journal article" date="2020" name="Cell">
        <title>Large-Scale Comparative Analyses of Tick Genomes Elucidate Their Genetic Diversity and Vector Capacities.</title>
        <authorList>
            <consortium name="Tick Genome and Microbiome Consortium (TIGMIC)"/>
            <person name="Jia N."/>
            <person name="Wang J."/>
            <person name="Shi W."/>
            <person name="Du L."/>
            <person name="Sun Y."/>
            <person name="Zhan W."/>
            <person name="Jiang J.F."/>
            <person name="Wang Q."/>
            <person name="Zhang B."/>
            <person name="Ji P."/>
            <person name="Bell-Sakyi L."/>
            <person name="Cui X.M."/>
            <person name="Yuan T.T."/>
            <person name="Jiang B.G."/>
            <person name="Yang W.F."/>
            <person name="Lam T.T."/>
            <person name="Chang Q.C."/>
            <person name="Ding S.J."/>
            <person name="Wang X.J."/>
            <person name="Zhu J.G."/>
            <person name="Ruan X.D."/>
            <person name="Zhao L."/>
            <person name="Wei J.T."/>
            <person name="Ye R.Z."/>
            <person name="Que T.C."/>
            <person name="Du C.H."/>
            <person name="Zhou Y.H."/>
            <person name="Cheng J.X."/>
            <person name="Dai P.F."/>
            <person name="Guo W.B."/>
            <person name="Han X.H."/>
            <person name="Huang E.J."/>
            <person name="Li L.F."/>
            <person name="Wei W."/>
            <person name="Gao Y.C."/>
            <person name="Liu J.Z."/>
            <person name="Shao H.Z."/>
            <person name="Wang X."/>
            <person name="Wang C.C."/>
            <person name="Yang T.C."/>
            <person name="Huo Q.B."/>
            <person name="Li W."/>
            <person name="Chen H.Y."/>
            <person name="Chen S.E."/>
            <person name="Zhou L.G."/>
            <person name="Ni X.B."/>
            <person name="Tian J.H."/>
            <person name="Sheng Y."/>
            <person name="Liu T."/>
            <person name="Pan Y.S."/>
            <person name="Xia L.Y."/>
            <person name="Li J."/>
            <person name="Zhao F."/>
            <person name="Cao W.C."/>
        </authorList>
    </citation>
    <scope>NUCLEOTIDE SEQUENCE</scope>
    <source>
        <strain evidence="2">Rsan-2018</strain>
    </source>
</reference>
<evidence type="ECO:0000256" key="1">
    <source>
        <dbReference type="SAM" id="Phobius"/>
    </source>
</evidence>
<reference evidence="2" key="2">
    <citation type="submission" date="2021-09" db="EMBL/GenBank/DDBJ databases">
        <authorList>
            <person name="Jia N."/>
            <person name="Wang J."/>
            <person name="Shi W."/>
            <person name="Du L."/>
            <person name="Sun Y."/>
            <person name="Zhan W."/>
            <person name="Jiang J."/>
            <person name="Wang Q."/>
            <person name="Zhang B."/>
            <person name="Ji P."/>
            <person name="Sakyi L.B."/>
            <person name="Cui X."/>
            <person name="Yuan T."/>
            <person name="Jiang B."/>
            <person name="Yang W."/>
            <person name="Lam T.T.-Y."/>
            <person name="Chang Q."/>
            <person name="Ding S."/>
            <person name="Wang X."/>
            <person name="Zhu J."/>
            <person name="Ruan X."/>
            <person name="Zhao L."/>
            <person name="Wei J."/>
            <person name="Que T."/>
            <person name="Du C."/>
            <person name="Cheng J."/>
            <person name="Dai P."/>
            <person name="Han X."/>
            <person name="Huang E."/>
            <person name="Gao Y."/>
            <person name="Liu J."/>
            <person name="Shao H."/>
            <person name="Ye R."/>
            <person name="Li L."/>
            <person name="Wei W."/>
            <person name="Wang X."/>
            <person name="Wang C."/>
            <person name="Huo Q."/>
            <person name="Li W."/>
            <person name="Guo W."/>
            <person name="Chen H."/>
            <person name="Chen S."/>
            <person name="Zhou L."/>
            <person name="Zhou L."/>
            <person name="Ni X."/>
            <person name="Tian J."/>
            <person name="Zhou Y."/>
            <person name="Sheng Y."/>
            <person name="Liu T."/>
            <person name="Pan Y."/>
            <person name="Xia L."/>
            <person name="Li J."/>
            <person name="Zhao F."/>
            <person name="Cao W."/>
        </authorList>
    </citation>
    <scope>NUCLEOTIDE SEQUENCE</scope>
    <source>
        <strain evidence="2">Rsan-2018</strain>
        <tissue evidence="2">Larvae</tissue>
    </source>
</reference>
<accession>A0A9D4QEY7</accession>
<dbReference type="VEuPathDB" id="VectorBase:RSAN_026073"/>
<evidence type="ECO:0008006" key="4">
    <source>
        <dbReference type="Google" id="ProtNLM"/>
    </source>
</evidence>
<evidence type="ECO:0000313" key="2">
    <source>
        <dbReference type="EMBL" id="KAH7976597.1"/>
    </source>
</evidence>
<sequence length="128" mass="13986">MLLSASAAGNGTEPPFAEAPANITSEEAPVLEASPGWDSTSLAYVFVPLSLVICLGLATALVVFLVRKSRLDRLRHHLMPFYSFDPQDEGEDWEAELLEEGLTHRPNPANKALHQIQVLWTNVESGFG</sequence>
<keyword evidence="3" id="KW-1185">Reference proteome</keyword>
<keyword evidence="1" id="KW-0472">Membrane</keyword>
<dbReference type="AlphaFoldDB" id="A0A9D4QEY7"/>
<evidence type="ECO:0000313" key="3">
    <source>
        <dbReference type="Proteomes" id="UP000821837"/>
    </source>
</evidence>
<keyword evidence="1" id="KW-1133">Transmembrane helix</keyword>